<dbReference type="Proteomes" id="UP000315017">
    <property type="component" value="Chromosome"/>
</dbReference>
<dbReference type="OrthoDB" id="274640at2"/>
<evidence type="ECO:0000256" key="4">
    <source>
        <dbReference type="ARBA" id="ARBA00023136"/>
    </source>
</evidence>
<gene>
    <name evidence="7" type="ORF">ETAA8_44960</name>
</gene>
<feature type="transmembrane region" description="Helical" evidence="5">
    <location>
        <begin position="250"/>
        <end position="269"/>
    </location>
</feature>
<keyword evidence="3 5" id="KW-1133">Transmembrane helix</keyword>
<dbReference type="KEGG" id="aagg:ETAA8_44960"/>
<dbReference type="Pfam" id="PF13431">
    <property type="entry name" value="TPR_17"/>
    <property type="match status" value="1"/>
</dbReference>
<dbReference type="SUPFAM" id="SSF48452">
    <property type="entry name" value="TPR-like"/>
    <property type="match status" value="1"/>
</dbReference>
<accession>A0A517YGN7</accession>
<dbReference type="Pfam" id="PF04932">
    <property type="entry name" value="Wzy_C"/>
    <property type="match status" value="1"/>
</dbReference>
<evidence type="ECO:0000313" key="8">
    <source>
        <dbReference type="Proteomes" id="UP000315017"/>
    </source>
</evidence>
<feature type="transmembrane region" description="Helical" evidence="5">
    <location>
        <begin position="225"/>
        <end position="243"/>
    </location>
</feature>
<feature type="transmembrane region" description="Helical" evidence="5">
    <location>
        <begin position="303"/>
        <end position="322"/>
    </location>
</feature>
<dbReference type="InterPro" id="IPR051533">
    <property type="entry name" value="WaaL-like"/>
</dbReference>
<keyword evidence="2 5" id="KW-0812">Transmembrane</keyword>
<comment type="subcellular location">
    <subcellularLocation>
        <location evidence="1">Membrane</location>
        <topology evidence="1">Multi-pass membrane protein</topology>
    </subcellularLocation>
</comment>
<name>A0A517YGN7_9BACT</name>
<dbReference type="PANTHER" id="PTHR37422">
    <property type="entry name" value="TEICHURONIC ACID BIOSYNTHESIS PROTEIN TUAE"/>
    <property type="match status" value="1"/>
</dbReference>
<feature type="transmembrane region" description="Helical" evidence="5">
    <location>
        <begin position="119"/>
        <end position="138"/>
    </location>
</feature>
<dbReference type="InterPro" id="IPR007016">
    <property type="entry name" value="O-antigen_ligase-rel_domated"/>
</dbReference>
<feature type="transmembrane region" description="Helical" evidence="5">
    <location>
        <begin position="573"/>
        <end position="592"/>
    </location>
</feature>
<feature type="transmembrane region" description="Helical" evidence="5">
    <location>
        <begin position="275"/>
        <end position="291"/>
    </location>
</feature>
<feature type="transmembrane region" description="Helical" evidence="5">
    <location>
        <begin position="150"/>
        <end position="168"/>
    </location>
</feature>
<dbReference type="RefSeq" id="WP_145093117.1">
    <property type="nucleotide sequence ID" value="NZ_CP036274.1"/>
</dbReference>
<dbReference type="PANTHER" id="PTHR37422:SF13">
    <property type="entry name" value="LIPOPOLYSACCHARIDE BIOSYNTHESIS PROTEIN PA4999-RELATED"/>
    <property type="match status" value="1"/>
</dbReference>
<dbReference type="Gene3D" id="1.25.40.10">
    <property type="entry name" value="Tetratricopeptide repeat domain"/>
    <property type="match status" value="1"/>
</dbReference>
<feature type="transmembrane region" description="Helical" evidence="5">
    <location>
        <begin position="94"/>
        <end position="113"/>
    </location>
</feature>
<protein>
    <submittedName>
        <fullName evidence="7">O-Antigen ligase</fullName>
    </submittedName>
</protein>
<keyword evidence="4 5" id="KW-0472">Membrane</keyword>
<feature type="transmembrane region" description="Helical" evidence="5">
    <location>
        <begin position="67"/>
        <end position="87"/>
    </location>
</feature>
<evidence type="ECO:0000256" key="1">
    <source>
        <dbReference type="ARBA" id="ARBA00004141"/>
    </source>
</evidence>
<feature type="transmembrane region" description="Helical" evidence="5">
    <location>
        <begin position="483"/>
        <end position="501"/>
    </location>
</feature>
<sequence>MKRRRGQHASAEASSHARESSASSIGQVAVVFSNYVRPAILAIATALLVSTPLVASESIVSEGTGASWYILWLALALFSLLGSVISVEANRRWAWPDLWIAVIVGWHLLSAALCDGNERHAWNAAWQWVAYGALAIVMRQQLLTGQETRAIVVVMMLLAVAVSLHAFYQYSVTQPALRNEFKKNPQAILQQMDVSADAAGPLLTLAENRINSLEPVGEFALTNSLAGFLLPWMLVAFALAFWLVQKGESLPTVTVFIAIAVIVFAVLILTKSRTAWLAAAGGCGLILMFGRRSGWQLDWRWPAGIAAVVLLLGLGAVATNGLDAEVLSESPKSVLYRLQYWRATAAMIGDHPWLGVGPGNFQERYAGHKLPEASETIADPHNFLLEVWSTAGTPALLALVALIFTTAWQLARQSNSELADSAVTVASRDEQEGASGRQISTFGILVGAFVGLMLAGLLGFIVFDPLETTRTSFDPRDTALGLPVVWITGFLSFGLGIYLLGNWIDRGDLPRSAIVIALVALLVNLLAAGAAIYPGVVNSAWLLWAIAMRGNQSESSASQQSPAVLNLQSPQQAINWILAGLCFVALIACNYTEYVPVMASQQLLANASEERQAGRMSLAVEYIEQAIAADPWSSTARRFLANLQFGAWLVNPSSRNWKQFVDAMDEFEKSSPHHFTQHQQRGDWLLFASRRIKNTDLLAESARAYETAVKCYPNNAFLRAQLAAVYDEQGRKADASEAAKRAAELDALCPHVEQKLEQRMLYDPHWPLTKEPVVAEKLAAENAAKVVARLRDGASSN</sequence>
<feature type="transmembrane region" description="Helical" evidence="5">
    <location>
        <begin position="391"/>
        <end position="411"/>
    </location>
</feature>
<keyword evidence="8" id="KW-1185">Reference proteome</keyword>
<evidence type="ECO:0000256" key="3">
    <source>
        <dbReference type="ARBA" id="ARBA00022989"/>
    </source>
</evidence>
<feature type="domain" description="O-antigen ligase-related" evidence="6">
    <location>
        <begin position="259"/>
        <end position="399"/>
    </location>
</feature>
<feature type="transmembrane region" description="Helical" evidence="5">
    <location>
        <begin position="35"/>
        <end position="55"/>
    </location>
</feature>
<dbReference type="InterPro" id="IPR011990">
    <property type="entry name" value="TPR-like_helical_dom_sf"/>
</dbReference>
<evidence type="ECO:0000256" key="2">
    <source>
        <dbReference type="ARBA" id="ARBA00022692"/>
    </source>
</evidence>
<dbReference type="EMBL" id="CP036274">
    <property type="protein sequence ID" value="QDU29387.1"/>
    <property type="molecule type" value="Genomic_DNA"/>
</dbReference>
<feature type="transmembrane region" description="Helical" evidence="5">
    <location>
        <begin position="442"/>
        <end position="463"/>
    </location>
</feature>
<keyword evidence="7" id="KW-0436">Ligase</keyword>
<evidence type="ECO:0000256" key="5">
    <source>
        <dbReference type="SAM" id="Phobius"/>
    </source>
</evidence>
<dbReference type="GO" id="GO:0016020">
    <property type="term" value="C:membrane"/>
    <property type="evidence" value="ECO:0007669"/>
    <property type="project" value="UniProtKB-SubCell"/>
</dbReference>
<dbReference type="AlphaFoldDB" id="A0A517YGN7"/>
<reference evidence="7 8" key="1">
    <citation type="submission" date="2019-02" db="EMBL/GenBank/DDBJ databases">
        <title>Deep-cultivation of Planctomycetes and their phenomic and genomic characterization uncovers novel biology.</title>
        <authorList>
            <person name="Wiegand S."/>
            <person name="Jogler M."/>
            <person name="Boedeker C."/>
            <person name="Pinto D."/>
            <person name="Vollmers J."/>
            <person name="Rivas-Marin E."/>
            <person name="Kohn T."/>
            <person name="Peeters S.H."/>
            <person name="Heuer A."/>
            <person name="Rast P."/>
            <person name="Oberbeckmann S."/>
            <person name="Bunk B."/>
            <person name="Jeske O."/>
            <person name="Meyerdierks A."/>
            <person name="Storesund J.E."/>
            <person name="Kallscheuer N."/>
            <person name="Luecker S."/>
            <person name="Lage O.M."/>
            <person name="Pohl T."/>
            <person name="Merkel B.J."/>
            <person name="Hornburger P."/>
            <person name="Mueller R.-W."/>
            <person name="Bruemmer F."/>
            <person name="Labrenz M."/>
            <person name="Spormann A.M."/>
            <person name="Op den Camp H."/>
            <person name="Overmann J."/>
            <person name="Amann R."/>
            <person name="Jetten M.S.M."/>
            <person name="Mascher T."/>
            <person name="Medema M.H."/>
            <person name="Devos D.P."/>
            <person name="Kaster A.-K."/>
            <person name="Ovreas L."/>
            <person name="Rohde M."/>
            <person name="Galperin M.Y."/>
            <person name="Jogler C."/>
        </authorList>
    </citation>
    <scope>NUCLEOTIDE SEQUENCE [LARGE SCALE GENOMIC DNA]</scope>
    <source>
        <strain evidence="7 8">ETA_A8</strain>
    </source>
</reference>
<evidence type="ECO:0000313" key="7">
    <source>
        <dbReference type="EMBL" id="QDU29387.1"/>
    </source>
</evidence>
<organism evidence="7 8">
    <name type="scientific">Anatilimnocola aggregata</name>
    <dbReference type="NCBI Taxonomy" id="2528021"/>
    <lineage>
        <taxon>Bacteria</taxon>
        <taxon>Pseudomonadati</taxon>
        <taxon>Planctomycetota</taxon>
        <taxon>Planctomycetia</taxon>
        <taxon>Pirellulales</taxon>
        <taxon>Pirellulaceae</taxon>
        <taxon>Anatilimnocola</taxon>
    </lineage>
</organism>
<evidence type="ECO:0000259" key="6">
    <source>
        <dbReference type="Pfam" id="PF04932"/>
    </source>
</evidence>
<feature type="transmembrane region" description="Helical" evidence="5">
    <location>
        <begin position="513"/>
        <end position="533"/>
    </location>
</feature>
<dbReference type="GO" id="GO:0016874">
    <property type="term" value="F:ligase activity"/>
    <property type="evidence" value="ECO:0007669"/>
    <property type="project" value="UniProtKB-KW"/>
</dbReference>
<proteinExistence type="predicted"/>